<keyword evidence="2" id="KW-1185">Reference proteome</keyword>
<dbReference type="EMBL" id="CAJHUC010000437">
    <property type="protein sequence ID" value="CAD7696142.1"/>
    <property type="molecule type" value="Genomic_DNA"/>
</dbReference>
<sequence>MWMTTVSQERLLVLFKGLPCMHVEFCIWWANGVLIDINICSVVRLKVSWAGPLTPCMMSGVKNIRLRSYRSPECMFGTCRKVSCCTLFVFCVAIFDCEVWKERL</sequence>
<dbReference type="AlphaFoldDB" id="A0A8S1IRP4"/>
<protein>
    <submittedName>
        <fullName evidence="1">Uncharacterized protein</fullName>
    </submittedName>
</protein>
<name>A0A8S1IRP4_9CHLO</name>
<dbReference type="Proteomes" id="UP000708148">
    <property type="component" value="Unassembled WGS sequence"/>
</dbReference>
<organism evidence="1 2">
    <name type="scientific">Ostreobium quekettii</name>
    <dbReference type="NCBI Taxonomy" id="121088"/>
    <lineage>
        <taxon>Eukaryota</taxon>
        <taxon>Viridiplantae</taxon>
        <taxon>Chlorophyta</taxon>
        <taxon>core chlorophytes</taxon>
        <taxon>Ulvophyceae</taxon>
        <taxon>TCBD clade</taxon>
        <taxon>Bryopsidales</taxon>
        <taxon>Ostreobineae</taxon>
        <taxon>Ostreobiaceae</taxon>
        <taxon>Ostreobium</taxon>
    </lineage>
</organism>
<gene>
    <name evidence="1" type="ORF">OSTQU699_LOCUS1503</name>
</gene>
<evidence type="ECO:0000313" key="2">
    <source>
        <dbReference type="Proteomes" id="UP000708148"/>
    </source>
</evidence>
<proteinExistence type="predicted"/>
<reference evidence="1" key="1">
    <citation type="submission" date="2020-12" db="EMBL/GenBank/DDBJ databases">
        <authorList>
            <person name="Iha C."/>
        </authorList>
    </citation>
    <scope>NUCLEOTIDE SEQUENCE</scope>
</reference>
<evidence type="ECO:0000313" key="1">
    <source>
        <dbReference type="EMBL" id="CAD7696142.1"/>
    </source>
</evidence>
<comment type="caution">
    <text evidence="1">The sequence shown here is derived from an EMBL/GenBank/DDBJ whole genome shotgun (WGS) entry which is preliminary data.</text>
</comment>
<accession>A0A8S1IRP4</accession>